<gene>
    <name evidence="2" type="ORF">E5676_scaffold2376G00150</name>
    <name evidence="1" type="ORF">E6C27_scaffold60G00920</name>
</gene>
<evidence type="ECO:0000313" key="3">
    <source>
        <dbReference type="Proteomes" id="UP000321393"/>
    </source>
</evidence>
<reference evidence="3 4" key="1">
    <citation type="submission" date="2019-08" db="EMBL/GenBank/DDBJ databases">
        <title>Draft genome sequences of two oriental melons (Cucumis melo L. var makuwa).</title>
        <authorList>
            <person name="Kwon S.-Y."/>
        </authorList>
    </citation>
    <scope>NUCLEOTIDE SEQUENCE [LARGE SCALE GENOMIC DNA]</scope>
    <source>
        <strain evidence="4">cv. Chang Bougi</strain>
        <strain evidence="3">cv. SW 3</strain>
        <tissue evidence="2">Leaf</tissue>
    </source>
</reference>
<dbReference type="Proteomes" id="UP000321393">
    <property type="component" value="Unassembled WGS sequence"/>
</dbReference>
<evidence type="ECO:0000313" key="2">
    <source>
        <dbReference type="EMBL" id="TYK31613.1"/>
    </source>
</evidence>
<proteinExistence type="predicted"/>
<sequence length="75" mass="8587">MAIVTEDITKLVKSTTPMKIKNTTENDDADTSDIPIQETTTEDNQVYIERLDDWDSKNHQIITWLSNISIPSIHI</sequence>
<evidence type="ECO:0000313" key="1">
    <source>
        <dbReference type="EMBL" id="KAA0051707.1"/>
    </source>
</evidence>
<dbReference type="Proteomes" id="UP000321947">
    <property type="component" value="Unassembled WGS sequence"/>
</dbReference>
<accession>A0A5D3E6B0</accession>
<comment type="caution">
    <text evidence="2">The sequence shown here is derived from an EMBL/GenBank/DDBJ whole genome shotgun (WGS) entry which is preliminary data.</text>
</comment>
<dbReference type="EMBL" id="SSTD01000103">
    <property type="protein sequence ID" value="TYK31613.1"/>
    <property type="molecule type" value="Genomic_DNA"/>
</dbReference>
<dbReference type="EMBL" id="SSTE01011134">
    <property type="protein sequence ID" value="KAA0051707.1"/>
    <property type="molecule type" value="Genomic_DNA"/>
</dbReference>
<protein>
    <submittedName>
        <fullName evidence="2">Uncharacterized protein</fullName>
    </submittedName>
</protein>
<evidence type="ECO:0000313" key="4">
    <source>
        <dbReference type="Proteomes" id="UP000321947"/>
    </source>
</evidence>
<name>A0A5D3E6B0_CUCMM</name>
<dbReference type="AlphaFoldDB" id="A0A5D3E6B0"/>
<organism evidence="2 4">
    <name type="scientific">Cucumis melo var. makuwa</name>
    <name type="common">Oriental melon</name>
    <dbReference type="NCBI Taxonomy" id="1194695"/>
    <lineage>
        <taxon>Eukaryota</taxon>
        <taxon>Viridiplantae</taxon>
        <taxon>Streptophyta</taxon>
        <taxon>Embryophyta</taxon>
        <taxon>Tracheophyta</taxon>
        <taxon>Spermatophyta</taxon>
        <taxon>Magnoliopsida</taxon>
        <taxon>eudicotyledons</taxon>
        <taxon>Gunneridae</taxon>
        <taxon>Pentapetalae</taxon>
        <taxon>rosids</taxon>
        <taxon>fabids</taxon>
        <taxon>Cucurbitales</taxon>
        <taxon>Cucurbitaceae</taxon>
        <taxon>Benincaseae</taxon>
        <taxon>Cucumis</taxon>
    </lineage>
</organism>